<accession>A0ABZ1UQH9</accession>
<proteinExistence type="predicted"/>
<gene>
    <name evidence="1" type="ORF">E7V67_007685</name>
</gene>
<dbReference type="Proteomes" id="UP000321323">
    <property type="component" value="Chromosome"/>
</dbReference>
<name>A0ABZ1UQH9_9BURK</name>
<protein>
    <submittedName>
        <fullName evidence="1">Uncharacterized protein</fullName>
    </submittedName>
</protein>
<reference evidence="1 2" key="1">
    <citation type="journal article" date="2019" name="Int. J. Syst. Evol. Microbiol.">
        <title>The Draft Whole-Genome Sequence of the Antibiotic Producer Empedobacter haloabium ATCC 31962 Provides Indications for Its Taxonomic Reclassification.</title>
        <authorList>
            <person name="Miess H."/>
            <person name="Arlt P."/>
            <person name="Apel A.K."/>
            <person name="Weber T."/>
            <person name="Nieselt K."/>
            <person name="Hanssen F."/>
            <person name="Czemmel S."/>
            <person name="Nahnsen S."/>
            <person name="Gross H."/>
        </authorList>
    </citation>
    <scope>NUCLEOTIDE SEQUENCE [LARGE SCALE GENOMIC DNA]</scope>
    <source>
        <strain evidence="1 2">ATCC 31962</strain>
    </source>
</reference>
<dbReference type="EMBL" id="CP136508">
    <property type="protein sequence ID" value="WUR14979.1"/>
    <property type="molecule type" value="Genomic_DNA"/>
</dbReference>
<evidence type="ECO:0000313" key="1">
    <source>
        <dbReference type="EMBL" id="WUR14979.1"/>
    </source>
</evidence>
<organism evidence="1 2">
    <name type="scientific">[Empedobacter] haloabium</name>
    <dbReference type="NCBI Taxonomy" id="592317"/>
    <lineage>
        <taxon>Bacteria</taxon>
        <taxon>Pseudomonadati</taxon>
        <taxon>Pseudomonadota</taxon>
        <taxon>Betaproteobacteria</taxon>
        <taxon>Burkholderiales</taxon>
        <taxon>Oxalobacteraceae</taxon>
        <taxon>Telluria group</taxon>
        <taxon>Telluria group incertae sedis</taxon>
    </lineage>
</organism>
<keyword evidence="2" id="KW-1185">Reference proteome</keyword>
<sequence>MRSLDRRKTWCIVALLVLAGGHAASYRVPNILNDHGRAGPEWPLLFGSAVVPSAAKDLWHTFEDNWH</sequence>
<evidence type="ECO:0000313" key="2">
    <source>
        <dbReference type="Proteomes" id="UP000321323"/>
    </source>
</evidence>